<comment type="caution">
    <text evidence="1">The sequence shown here is derived from an EMBL/GenBank/DDBJ whole genome shotgun (WGS) entry which is preliminary data.</text>
</comment>
<evidence type="ECO:0008006" key="3">
    <source>
        <dbReference type="Google" id="ProtNLM"/>
    </source>
</evidence>
<proteinExistence type="predicted"/>
<organism evidence="1 2">
    <name type="scientific">Brassica carinata</name>
    <name type="common">Ethiopian mustard</name>
    <name type="synonym">Abyssinian cabbage</name>
    <dbReference type="NCBI Taxonomy" id="52824"/>
    <lineage>
        <taxon>Eukaryota</taxon>
        <taxon>Viridiplantae</taxon>
        <taxon>Streptophyta</taxon>
        <taxon>Embryophyta</taxon>
        <taxon>Tracheophyta</taxon>
        <taxon>Spermatophyta</taxon>
        <taxon>Magnoliopsida</taxon>
        <taxon>eudicotyledons</taxon>
        <taxon>Gunneridae</taxon>
        <taxon>Pentapetalae</taxon>
        <taxon>rosids</taxon>
        <taxon>malvids</taxon>
        <taxon>Brassicales</taxon>
        <taxon>Brassicaceae</taxon>
        <taxon>Brassiceae</taxon>
        <taxon>Brassica</taxon>
    </lineage>
</organism>
<dbReference type="Proteomes" id="UP000886595">
    <property type="component" value="Unassembled WGS sequence"/>
</dbReference>
<dbReference type="AlphaFoldDB" id="A0A8X7P1F5"/>
<gene>
    <name evidence="1" type="ORF">Bca52824_095583</name>
</gene>
<dbReference type="EMBL" id="JAAMPC010000433">
    <property type="protein sequence ID" value="KAG2242572.1"/>
    <property type="molecule type" value="Genomic_DNA"/>
</dbReference>
<name>A0A8X7P1F5_BRACI</name>
<evidence type="ECO:0000313" key="2">
    <source>
        <dbReference type="Proteomes" id="UP000886595"/>
    </source>
</evidence>
<protein>
    <recommendedName>
        <fullName evidence="3">RNase H type-1 domain-containing protein</fullName>
    </recommendedName>
</protein>
<accession>A0A8X7P1F5</accession>
<sequence length="106" mass="12099">MSNLHKHNILFEASEIETRNIMLEPYKFPYFQHLVSSITFHLEAIDFWSLNHTASECNSVAEAIAQSVIIGHRYQSYVAAKGPAWLSHITAGEAVFDFHQSLWPPL</sequence>
<evidence type="ECO:0000313" key="1">
    <source>
        <dbReference type="EMBL" id="KAG2242572.1"/>
    </source>
</evidence>
<reference evidence="1 2" key="1">
    <citation type="submission" date="2020-02" db="EMBL/GenBank/DDBJ databases">
        <authorList>
            <person name="Ma Q."/>
            <person name="Huang Y."/>
            <person name="Song X."/>
            <person name="Pei D."/>
        </authorList>
    </citation>
    <scope>NUCLEOTIDE SEQUENCE [LARGE SCALE GENOMIC DNA]</scope>
    <source>
        <strain evidence="1">Sxm20200214</strain>
        <tissue evidence="1">Leaf</tissue>
    </source>
</reference>
<keyword evidence="2" id="KW-1185">Reference proteome</keyword>